<feature type="domain" description="Bacteriophage Mu GpT" evidence="1">
    <location>
        <begin position="10"/>
        <end position="151"/>
    </location>
</feature>
<name>W0HPA3_9GAMM</name>
<evidence type="ECO:0000313" key="3">
    <source>
        <dbReference type="Proteomes" id="UP000019025"/>
    </source>
</evidence>
<dbReference type="EMBL" id="CP006568">
    <property type="protein sequence ID" value="AHF74337.1"/>
    <property type="molecule type" value="Genomic_DNA"/>
</dbReference>
<dbReference type="RefSeq" id="WP_025245904.1">
    <property type="nucleotide sequence ID" value="NZ_CP006568.1"/>
</dbReference>
<dbReference type="eggNOG" id="COG4397">
    <property type="taxonomic scope" value="Bacteria"/>
</dbReference>
<sequence length="300" mass="33560">MLVNAANLRVIFCNIKLTFNQAFDAAPTQWDKVATLVPSTGKENTYAWLSRFPRMRKWIGDKQVKALAASTYTLANDDYEATVEVDRNDIQDDQLGVYQPQAQDAGFTAKQWPDEMVFELLNKGFSEKGYDGQPFFSDTHSMGKTTYSNLGKKPLSAASLAEAQASYGEARKQLRQMKDEEGRPLNIMPNLLVVPPALDDVAHTLITAERLDDGKANIYKGTAEVLVVPWLTSDSAWFLMDTSRPLKPLIFQQRQAPLFVAMTDINSPDVFMRKQFKFGAEARGQAGFGFWQMAYGSTGK</sequence>
<dbReference type="Proteomes" id="UP000019025">
    <property type="component" value="Chromosome"/>
</dbReference>
<dbReference type="InterPro" id="IPR018774">
    <property type="entry name" value="Phage_Mu_GpT"/>
</dbReference>
<dbReference type="PATRIC" id="fig|2342.5.peg.2900"/>
<feature type="domain" description="Bacteriophage Mu GpT" evidence="1">
    <location>
        <begin position="164"/>
        <end position="231"/>
    </location>
</feature>
<proteinExistence type="predicted"/>
<dbReference type="AlphaFoldDB" id="W0HPA3"/>
<dbReference type="HOGENOM" id="CLU_784834_0_0_6"/>
<feature type="domain" description="Bacteriophage Mu GpT" evidence="1">
    <location>
        <begin position="234"/>
        <end position="298"/>
    </location>
</feature>
<protein>
    <submittedName>
        <fullName evidence="2">Putative phage major capsid protein</fullName>
    </submittedName>
</protein>
<evidence type="ECO:0000259" key="1">
    <source>
        <dbReference type="Pfam" id="PF10124"/>
    </source>
</evidence>
<dbReference type="KEGG" id="pes:SOPEG_2715"/>
<keyword evidence="3" id="KW-1185">Reference proteome</keyword>
<dbReference type="STRING" id="2342.SOPEG_2715"/>
<accession>W0HPA3</accession>
<dbReference type="Pfam" id="PF10124">
    <property type="entry name" value="Mu-like_gpT"/>
    <property type="match status" value="3"/>
</dbReference>
<evidence type="ECO:0000313" key="2">
    <source>
        <dbReference type="EMBL" id="AHF74337.1"/>
    </source>
</evidence>
<organism evidence="2 3">
    <name type="scientific">Candidatus Sodalis pierantonii str. SOPE</name>
    <dbReference type="NCBI Taxonomy" id="2342"/>
    <lineage>
        <taxon>Bacteria</taxon>
        <taxon>Pseudomonadati</taxon>
        <taxon>Pseudomonadota</taxon>
        <taxon>Gammaproteobacteria</taxon>
        <taxon>Enterobacterales</taxon>
        <taxon>Bruguierivoracaceae</taxon>
        <taxon>Sodalis</taxon>
    </lineage>
</organism>
<gene>
    <name evidence="2" type="ORF">SOPEG_2715</name>
</gene>
<reference evidence="2 3" key="1">
    <citation type="journal article" date="2014" name="Genome Biol. Evol.">
        <title>Genome degeneration and adaptation in a nascent stage of symbiosis.</title>
        <authorList>
            <person name="Oakeson K.F."/>
            <person name="Gil R."/>
            <person name="Clayton A.L."/>
            <person name="Dunn D.M."/>
            <person name="von Niederhausern A.C."/>
            <person name="Hamil C."/>
            <person name="Aoyagi A."/>
            <person name="Duval B."/>
            <person name="Baca A."/>
            <person name="Silva F.J."/>
            <person name="Vallier A."/>
            <person name="Jackson D.G."/>
            <person name="Latorre A."/>
            <person name="Weiss R.B."/>
            <person name="Heddi A."/>
            <person name="Moya A."/>
            <person name="Dale C."/>
        </authorList>
    </citation>
    <scope>NUCLEOTIDE SEQUENCE [LARGE SCALE GENOMIC DNA]</scope>
    <source>
        <strain evidence="3">none</strain>
    </source>
</reference>